<dbReference type="SUPFAM" id="SSF46689">
    <property type="entry name" value="Homeodomain-like"/>
    <property type="match status" value="1"/>
</dbReference>
<dbReference type="GO" id="GO:0097367">
    <property type="term" value="F:carbohydrate derivative binding"/>
    <property type="evidence" value="ECO:0007669"/>
    <property type="project" value="InterPro"/>
</dbReference>
<evidence type="ECO:0000259" key="1">
    <source>
        <dbReference type="PROSITE" id="PS51071"/>
    </source>
</evidence>
<dbReference type="EMBL" id="SOAU01000001">
    <property type="protein sequence ID" value="TDT16452.1"/>
    <property type="molecule type" value="Genomic_DNA"/>
</dbReference>
<dbReference type="SUPFAM" id="SSF53697">
    <property type="entry name" value="SIS domain"/>
    <property type="match status" value="1"/>
</dbReference>
<dbReference type="GO" id="GO:1901135">
    <property type="term" value="P:carbohydrate derivative metabolic process"/>
    <property type="evidence" value="ECO:0007669"/>
    <property type="project" value="InterPro"/>
</dbReference>
<dbReference type="Pfam" id="PF01418">
    <property type="entry name" value="HTH_6"/>
    <property type="match status" value="1"/>
</dbReference>
<dbReference type="PANTHER" id="PTHR30514:SF18">
    <property type="entry name" value="RPIR-FAMILY TRANSCRIPTIONAL REGULATOR"/>
    <property type="match status" value="1"/>
</dbReference>
<proteinExistence type="predicted"/>
<dbReference type="InterPro" id="IPR009057">
    <property type="entry name" value="Homeodomain-like_sf"/>
</dbReference>
<reference evidence="2 3" key="1">
    <citation type="submission" date="2019-03" db="EMBL/GenBank/DDBJ databases">
        <title>Sequencing the genomes of 1000 actinobacteria strains.</title>
        <authorList>
            <person name="Klenk H.-P."/>
        </authorList>
    </citation>
    <scope>NUCLEOTIDE SEQUENCE [LARGE SCALE GENOMIC DNA]</scope>
    <source>
        <strain evidence="2 3">DSM 18936</strain>
    </source>
</reference>
<accession>A0A4R7HYZ1</accession>
<gene>
    <name evidence="2" type="ORF">BDK89_2042</name>
</gene>
<dbReference type="InterPro" id="IPR000281">
    <property type="entry name" value="HTH_RpiR"/>
</dbReference>
<feature type="domain" description="HTH rpiR-type" evidence="1">
    <location>
        <begin position="1"/>
        <end position="77"/>
    </location>
</feature>
<dbReference type="RefSeq" id="WP_133868830.1">
    <property type="nucleotide sequence ID" value="NZ_SOAU01000001.1"/>
</dbReference>
<dbReference type="PANTHER" id="PTHR30514">
    <property type="entry name" value="GLUCOKINASE"/>
    <property type="match status" value="1"/>
</dbReference>
<dbReference type="InterPro" id="IPR036388">
    <property type="entry name" value="WH-like_DNA-bd_sf"/>
</dbReference>
<dbReference type="GO" id="GO:0003677">
    <property type="term" value="F:DNA binding"/>
    <property type="evidence" value="ECO:0007669"/>
    <property type="project" value="InterPro"/>
</dbReference>
<sequence length="280" mass="29117">MEVAERIRAEGARLTAAERRVATTILASPQLVAFGTVADLARTAEVGAASVVRLANKLGFDGYSELQHCIQGELSAQLRPAAERIHDSSNQSVAAHAEAELANVRATLGSVGDEALTALVERLADPERPVLIVSGEATAGVGRLFADQLAQLRSGVDCVQGSEVAVRRAIALADARSTALVIDLRRYERWVLDAHAALADRSIWSAVLTDGVLSPLAQRADATFIVTAGSVGPFDSHVGTLAVLNLITNSVADALRVTAADRLGAIEAAWGDAGALTDGA</sequence>
<keyword evidence="3" id="KW-1185">Reference proteome</keyword>
<dbReference type="Proteomes" id="UP000294558">
    <property type="component" value="Unassembled WGS sequence"/>
</dbReference>
<dbReference type="PROSITE" id="PS51071">
    <property type="entry name" value="HTH_RPIR"/>
    <property type="match status" value="1"/>
</dbReference>
<comment type="caution">
    <text evidence="2">The sequence shown here is derived from an EMBL/GenBank/DDBJ whole genome shotgun (WGS) entry which is preliminary data.</text>
</comment>
<evidence type="ECO:0000313" key="2">
    <source>
        <dbReference type="EMBL" id="TDT16452.1"/>
    </source>
</evidence>
<dbReference type="InterPro" id="IPR046348">
    <property type="entry name" value="SIS_dom_sf"/>
</dbReference>
<dbReference type="Gene3D" id="1.10.10.10">
    <property type="entry name" value="Winged helix-like DNA-binding domain superfamily/Winged helix DNA-binding domain"/>
    <property type="match status" value="1"/>
</dbReference>
<name>A0A4R7HYZ1_9ACTN</name>
<dbReference type="AlphaFoldDB" id="A0A4R7HYZ1"/>
<dbReference type="Gene3D" id="3.40.50.10490">
    <property type="entry name" value="Glucose-6-phosphate isomerase like protein, domain 1"/>
    <property type="match status" value="1"/>
</dbReference>
<dbReference type="InterPro" id="IPR047640">
    <property type="entry name" value="RpiR-like"/>
</dbReference>
<protein>
    <submittedName>
        <fullName evidence="2">RpiR family transcriptional regulator</fullName>
    </submittedName>
</protein>
<dbReference type="OrthoDB" id="3848503at2"/>
<dbReference type="GO" id="GO:0003700">
    <property type="term" value="F:DNA-binding transcription factor activity"/>
    <property type="evidence" value="ECO:0007669"/>
    <property type="project" value="InterPro"/>
</dbReference>
<organism evidence="2 3">
    <name type="scientific">Ilumatobacter fluminis</name>
    <dbReference type="NCBI Taxonomy" id="467091"/>
    <lineage>
        <taxon>Bacteria</taxon>
        <taxon>Bacillati</taxon>
        <taxon>Actinomycetota</taxon>
        <taxon>Acidimicrobiia</taxon>
        <taxon>Acidimicrobiales</taxon>
        <taxon>Ilumatobacteraceae</taxon>
        <taxon>Ilumatobacter</taxon>
    </lineage>
</organism>
<evidence type="ECO:0000313" key="3">
    <source>
        <dbReference type="Proteomes" id="UP000294558"/>
    </source>
</evidence>